<dbReference type="SUPFAM" id="SSF52540">
    <property type="entry name" value="P-loop containing nucleoside triphosphate hydrolases"/>
    <property type="match status" value="1"/>
</dbReference>
<dbReference type="PANTHER" id="PTHR48312">
    <property type="match status" value="1"/>
</dbReference>
<organism evidence="1 2">
    <name type="scientific">Patiria miniata</name>
    <name type="common">Bat star</name>
    <name type="synonym">Asterina miniata</name>
    <dbReference type="NCBI Taxonomy" id="46514"/>
    <lineage>
        <taxon>Eukaryota</taxon>
        <taxon>Metazoa</taxon>
        <taxon>Echinodermata</taxon>
        <taxon>Eleutherozoa</taxon>
        <taxon>Asterozoa</taxon>
        <taxon>Asteroidea</taxon>
        <taxon>Valvatacea</taxon>
        <taxon>Valvatida</taxon>
        <taxon>Asterinidae</taxon>
        <taxon>Patiria</taxon>
    </lineage>
</organism>
<reference evidence="1" key="1">
    <citation type="submission" date="2022-11" db="UniProtKB">
        <authorList>
            <consortium name="EnsemblMetazoa"/>
        </authorList>
    </citation>
    <scope>IDENTIFICATION</scope>
</reference>
<accession>A0A914BLN0</accession>
<dbReference type="EnsemblMetazoa" id="XM_038221091.1">
    <property type="protein sequence ID" value="XP_038077019.1"/>
    <property type="gene ID" value="LOC119744899"/>
</dbReference>
<evidence type="ECO:0000313" key="2">
    <source>
        <dbReference type="Proteomes" id="UP000887568"/>
    </source>
</evidence>
<dbReference type="GeneID" id="119744899"/>
<dbReference type="InterPro" id="IPR027417">
    <property type="entry name" value="P-loop_NTPase"/>
</dbReference>
<protein>
    <submittedName>
        <fullName evidence="1">Uncharacterized protein</fullName>
    </submittedName>
</protein>
<dbReference type="Pfam" id="PF19798">
    <property type="entry name" value="Sulfotransfer_5"/>
    <property type="match status" value="1"/>
</dbReference>
<dbReference type="RefSeq" id="XP_038077019.1">
    <property type="nucleotide sequence ID" value="XM_038221091.1"/>
</dbReference>
<proteinExistence type="predicted"/>
<keyword evidence="2" id="KW-1185">Reference proteome</keyword>
<sequence>MSELPTPTQKRVLIWAVTRSLSTVLVRSLSQIQDIQVIFEYYVAAGWNTAPDVLVNESSQDNSLVSMEPDVTFQSVKAMYEQDYPGKSLILGKEMPYYLGRRMNAIPHGYTHIFLIRNPAKTIPSLNKIFGFATPEMKRALLGPNQFEMMDEVYEFVTKTRPHETAVVVDAEDLMAQPAKSLQLLCEATGLPFSQSLLHWDPIKDLPSNWSMPKSLWAYSSAMGYFKNAFESTCFRAKKDNSSAKRIEQVDPELCELIQDAMPYYKHLYKRRLTVQ</sequence>
<name>A0A914BLN0_PATMI</name>
<dbReference type="Proteomes" id="UP000887568">
    <property type="component" value="Unplaced"/>
</dbReference>
<evidence type="ECO:0000313" key="1">
    <source>
        <dbReference type="EnsemblMetazoa" id="XP_038077019.1"/>
    </source>
</evidence>
<dbReference type="Gene3D" id="3.40.50.300">
    <property type="entry name" value="P-loop containing nucleotide triphosphate hydrolases"/>
    <property type="match status" value="1"/>
</dbReference>
<dbReference type="AlphaFoldDB" id="A0A914BLN0"/>
<dbReference type="PANTHER" id="PTHR48312:SF1">
    <property type="entry name" value="SULFOTRANSFERASE"/>
    <property type="match status" value="1"/>
</dbReference>
<dbReference type="OrthoDB" id="416710at2759"/>